<dbReference type="GO" id="GO:0089718">
    <property type="term" value="P:amino acid import across plasma membrane"/>
    <property type="evidence" value="ECO:0007669"/>
    <property type="project" value="TreeGrafter"/>
</dbReference>
<feature type="binding site" evidence="8">
    <location>
        <position position="30"/>
    </location>
    <ligand>
        <name>Na(+)</name>
        <dbReference type="ChEBI" id="CHEBI:29101"/>
        <label>1</label>
    </ligand>
</feature>
<dbReference type="InterPro" id="IPR037272">
    <property type="entry name" value="SNS_sf"/>
</dbReference>
<feature type="transmembrane region" description="Helical" evidence="12">
    <location>
        <begin position="300"/>
        <end position="326"/>
    </location>
</feature>
<feature type="region of interest" description="Disordered" evidence="11">
    <location>
        <begin position="579"/>
        <end position="622"/>
    </location>
</feature>
<feature type="transmembrane region" description="Helical" evidence="12">
    <location>
        <begin position="54"/>
        <end position="75"/>
    </location>
</feature>
<keyword evidence="7" id="KW-0325">Glycoprotein</keyword>
<dbReference type="Proteomes" id="UP000085678">
    <property type="component" value="Unplaced"/>
</dbReference>
<keyword evidence="3 10" id="KW-0813">Transport</keyword>
<dbReference type="GO" id="GO:0005886">
    <property type="term" value="C:plasma membrane"/>
    <property type="evidence" value="ECO:0007669"/>
    <property type="project" value="TreeGrafter"/>
</dbReference>
<comment type="subcellular location">
    <subcellularLocation>
        <location evidence="1">Membrane</location>
        <topology evidence="1">Multi-pass membrane protein</topology>
    </subcellularLocation>
</comment>
<feature type="transmembrane region" description="Helical" evidence="12">
    <location>
        <begin position="433"/>
        <end position="454"/>
    </location>
</feature>
<evidence type="ECO:0000256" key="10">
    <source>
        <dbReference type="RuleBase" id="RU003732"/>
    </source>
</evidence>
<accession>A0A1S3H4X7</accession>
<dbReference type="RefSeq" id="XP_013381022.1">
    <property type="nucleotide sequence ID" value="XM_013525568.2"/>
</dbReference>
<comment type="similarity">
    <text evidence="2 10">Belongs to the sodium:neurotransmitter symporter (SNF) (TC 2.A.22) family.</text>
</comment>
<feature type="transmembrane region" description="Helical" evidence="12">
    <location>
        <begin position="191"/>
        <end position="209"/>
    </location>
</feature>
<feature type="compositionally biased region" description="Low complexity" evidence="11">
    <location>
        <begin position="601"/>
        <end position="613"/>
    </location>
</feature>
<evidence type="ECO:0000256" key="9">
    <source>
        <dbReference type="PIRSR" id="PIRSR600175-2"/>
    </source>
</evidence>
<name>A0A1S3H4X7_LINAN</name>
<dbReference type="KEGG" id="lak:106152076"/>
<feature type="transmembrane region" description="Helical" evidence="12">
    <location>
        <begin position="511"/>
        <end position="534"/>
    </location>
</feature>
<evidence type="ECO:0000256" key="4">
    <source>
        <dbReference type="ARBA" id="ARBA00022692"/>
    </source>
</evidence>
<keyword evidence="8" id="KW-0915">Sodium</keyword>
<dbReference type="InterPro" id="IPR000175">
    <property type="entry name" value="Na/ntran_symport"/>
</dbReference>
<feature type="binding site" evidence="8">
    <location>
        <position position="32"/>
    </location>
    <ligand>
        <name>Na(+)</name>
        <dbReference type="ChEBI" id="CHEBI:29101"/>
        <label>1</label>
    </ligand>
</feature>
<evidence type="ECO:0000256" key="1">
    <source>
        <dbReference type="ARBA" id="ARBA00004141"/>
    </source>
</evidence>
<proteinExistence type="inferred from homology"/>
<keyword evidence="4 10" id="KW-0812">Transmembrane</keyword>
<dbReference type="Pfam" id="PF00209">
    <property type="entry name" value="SNF"/>
    <property type="match status" value="1"/>
</dbReference>
<feature type="transmembrane region" description="Helical" evidence="12">
    <location>
        <begin position="96"/>
        <end position="123"/>
    </location>
</feature>
<evidence type="ECO:0000313" key="13">
    <source>
        <dbReference type="Proteomes" id="UP000085678"/>
    </source>
</evidence>
<keyword evidence="9" id="KW-1015">Disulfide bond</keyword>
<dbReference type="GO" id="GO:0005283">
    <property type="term" value="F:amino acid:sodium symporter activity"/>
    <property type="evidence" value="ECO:0007669"/>
    <property type="project" value="TreeGrafter"/>
</dbReference>
<feature type="binding site" evidence="8">
    <location>
        <position position="306"/>
    </location>
    <ligand>
        <name>Na(+)</name>
        <dbReference type="ChEBI" id="CHEBI:29101"/>
        <label>1</label>
    </ligand>
</feature>
<dbReference type="PROSITE" id="PS00610">
    <property type="entry name" value="NA_NEUROTRAN_SYMP_1"/>
    <property type="match status" value="1"/>
</dbReference>
<feature type="transmembrane region" description="Helical" evidence="12">
    <location>
        <begin position="402"/>
        <end position="421"/>
    </location>
</feature>
<dbReference type="AlphaFoldDB" id="A0A1S3H4X7"/>
<evidence type="ECO:0000256" key="2">
    <source>
        <dbReference type="ARBA" id="ARBA00006459"/>
    </source>
</evidence>
<feature type="transmembrane region" description="Helical" evidence="12">
    <location>
        <begin position="24"/>
        <end position="42"/>
    </location>
</feature>
<feature type="binding site" evidence="8">
    <location>
        <position position="371"/>
    </location>
    <ligand>
        <name>Na(+)</name>
        <dbReference type="ChEBI" id="CHEBI:29101"/>
        <label>1</label>
    </ligand>
</feature>
<keyword evidence="6 12" id="KW-0472">Membrane</keyword>
<protein>
    <recommendedName>
        <fullName evidence="10">Transporter</fullName>
    </recommendedName>
</protein>
<feature type="binding site" evidence="8">
    <location>
        <position position="375"/>
    </location>
    <ligand>
        <name>Na(+)</name>
        <dbReference type="ChEBI" id="CHEBI:29101"/>
        <label>1</label>
    </ligand>
</feature>
<feature type="compositionally biased region" description="Polar residues" evidence="11">
    <location>
        <begin position="579"/>
        <end position="600"/>
    </location>
</feature>
<feature type="transmembrane region" description="Helical" evidence="12">
    <location>
        <begin position="359"/>
        <end position="381"/>
    </location>
</feature>
<keyword evidence="10" id="KW-0769">Symport</keyword>
<evidence type="ECO:0000256" key="7">
    <source>
        <dbReference type="ARBA" id="ARBA00023180"/>
    </source>
</evidence>
<gene>
    <name evidence="14" type="primary">LOC106152076</name>
</gene>
<dbReference type="PROSITE" id="PS50267">
    <property type="entry name" value="NA_NEUROTRAN_SYMP_3"/>
    <property type="match status" value="1"/>
</dbReference>
<dbReference type="InParanoid" id="A0A1S3H4X7"/>
<evidence type="ECO:0000313" key="14">
    <source>
        <dbReference type="RefSeq" id="XP_013381022.1"/>
    </source>
</evidence>
<dbReference type="SUPFAM" id="SSF161070">
    <property type="entry name" value="SNF-like"/>
    <property type="match status" value="1"/>
</dbReference>
<keyword evidence="8" id="KW-0479">Metal-binding</keyword>
<dbReference type="OrthoDB" id="6581954at2759"/>
<dbReference type="PANTHER" id="PTHR11616">
    <property type="entry name" value="SODIUM/CHLORIDE DEPENDENT TRANSPORTER"/>
    <property type="match status" value="1"/>
</dbReference>
<evidence type="ECO:0000256" key="12">
    <source>
        <dbReference type="SAM" id="Phobius"/>
    </source>
</evidence>
<keyword evidence="13" id="KW-1185">Reference proteome</keyword>
<evidence type="ECO:0000256" key="5">
    <source>
        <dbReference type="ARBA" id="ARBA00022989"/>
    </source>
</evidence>
<feature type="transmembrane region" description="Helical" evidence="12">
    <location>
        <begin position="218"/>
        <end position="238"/>
    </location>
</feature>
<dbReference type="FunCoup" id="A0A1S3H4X7">
    <property type="interactions" value="125"/>
</dbReference>
<organism evidence="13 14">
    <name type="scientific">Lingula anatina</name>
    <name type="common">Brachiopod</name>
    <name type="synonym">Lingula unguis</name>
    <dbReference type="NCBI Taxonomy" id="7574"/>
    <lineage>
        <taxon>Eukaryota</taxon>
        <taxon>Metazoa</taxon>
        <taxon>Spiralia</taxon>
        <taxon>Lophotrochozoa</taxon>
        <taxon>Brachiopoda</taxon>
        <taxon>Linguliformea</taxon>
        <taxon>Lingulata</taxon>
        <taxon>Lingulida</taxon>
        <taxon>Linguloidea</taxon>
        <taxon>Lingulidae</taxon>
        <taxon>Lingula</taxon>
    </lineage>
</organism>
<feature type="transmembrane region" description="Helical" evidence="12">
    <location>
        <begin position="474"/>
        <end position="499"/>
    </location>
</feature>
<dbReference type="PROSITE" id="PS00754">
    <property type="entry name" value="NA_NEUROTRAN_SYMP_2"/>
    <property type="match status" value="1"/>
</dbReference>
<keyword evidence="5 12" id="KW-1133">Transmembrane helix</keyword>
<dbReference type="GO" id="GO:0046872">
    <property type="term" value="F:metal ion binding"/>
    <property type="evidence" value="ECO:0007669"/>
    <property type="project" value="UniProtKB-KW"/>
</dbReference>
<feature type="disulfide bond" evidence="9">
    <location>
        <begin position="135"/>
        <end position="144"/>
    </location>
</feature>
<feature type="binding site" evidence="8">
    <location>
        <position position="33"/>
    </location>
    <ligand>
        <name>Na(+)</name>
        <dbReference type="ChEBI" id="CHEBI:29101"/>
        <label>1</label>
    </ligand>
</feature>
<feature type="transmembrane region" description="Helical" evidence="12">
    <location>
        <begin position="267"/>
        <end position="288"/>
    </location>
</feature>
<reference evidence="14" key="1">
    <citation type="submission" date="2025-08" db="UniProtKB">
        <authorList>
            <consortium name="RefSeq"/>
        </authorList>
    </citation>
    <scope>IDENTIFICATION</scope>
    <source>
        <tissue evidence="14">Gonads</tissue>
    </source>
</reference>
<evidence type="ECO:0000256" key="6">
    <source>
        <dbReference type="ARBA" id="ARBA00023136"/>
    </source>
</evidence>
<dbReference type="PANTHER" id="PTHR11616:SF321">
    <property type="entry name" value="SODIUM-DEPENDENT NUTRIENT AMINO ACID TRANSPORTER 1-RELATED"/>
    <property type="match status" value="1"/>
</dbReference>
<feature type="binding site" evidence="8">
    <location>
        <position position="37"/>
    </location>
    <ligand>
        <name>Na(+)</name>
        <dbReference type="ChEBI" id="CHEBI:29101"/>
        <label>1</label>
    </ligand>
</feature>
<dbReference type="PRINTS" id="PR00176">
    <property type="entry name" value="NANEUSMPORT"/>
</dbReference>
<evidence type="ECO:0000256" key="11">
    <source>
        <dbReference type="SAM" id="MobiDB-lite"/>
    </source>
</evidence>
<evidence type="ECO:0000256" key="8">
    <source>
        <dbReference type="PIRSR" id="PIRSR600175-1"/>
    </source>
</evidence>
<dbReference type="GeneID" id="106152076"/>
<evidence type="ECO:0000256" key="3">
    <source>
        <dbReference type="ARBA" id="ARBA00022448"/>
    </source>
</evidence>
<feature type="binding site" evidence="8">
    <location>
        <position position="274"/>
    </location>
    <ligand>
        <name>Na(+)</name>
        <dbReference type="ChEBI" id="CHEBI:29101"/>
        <label>1</label>
    </ligand>
</feature>
<sequence length="622" mass="69157">MAVVQTEETEAEDGRATWGGKFEFILTCVGYAVGLGNVWRFPYLTFRNGGGAFLLPYIIMLVFVGLPLFFLELAFGQFASLGPITIWRINILFKGLGFAMVSVSWMIGLYYNVVISHVLVFLISSMTAELPWTTCRKYWNTPSCVEDPKNKTALAIAVNFTGRSTTPSEEYYDNFVLEVTSGIDEPGGMNWRVPVALFVAWVIVLLCLLKGIQTLGKVAYFTAIFPYIMLTILLVRGLTLDGAVDGITFYLKPDFSKLADSRVWSDAATQIFFSLSACSGGLIAMSSYNDFKNNCLRDSIIVATINCATSVYAGFVIFSVLGNIAYNKGVLVEDVVAGGPGLAFVAYPEAIARMPLSPLWAILFFIMMATLGFGSQLSTVECVLSALTDEYADWLRPRKNNIIFRAVFCFVCFLLGLPMATRGGIYMLNLLDYSVSGFPLLVVGFTEVVVLNWIYGYDQFSTDIEMMLGRKPNIYWKVCWIVLTPVIIFVTIIFNFVLYKNPTYNTYQYPGWAVALGWLISLWPTLMIPVWWMYRFCKDGGWEFTKEVMRPLPDWGPASEGLRKEYYGQMEAGEENLGYSSSSLWSRPQTGGSISTLGQGSTAAPSTAASTLSDMKRSETSV</sequence>